<dbReference type="InterPro" id="IPR036388">
    <property type="entry name" value="WH-like_DNA-bd_sf"/>
</dbReference>
<dbReference type="AlphaFoldDB" id="A0A7G9YW09"/>
<comment type="similarity">
    <text evidence="1 5">Belongs to the CDC6/cdc18 family.</text>
</comment>
<keyword evidence="3 5" id="KW-0547">Nucleotide-binding</keyword>
<dbReference type="SUPFAM" id="SSF46785">
    <property type="entry name" value="Winged helix' DNA-binding domain"/>
    <property type="match status" value="1"/>
</dbReference>
<accession>A0A7G9YW09</accession>
<feature type="binding site" evidence="5">
    <location>
        <position position="219"/>
    </location>
    <ligand>
        <name>ATP</name>
        <dbReference type="ChEBI" id="CHEBI:30616"/>
    </ligand>
</feature>
<dbReference type="EMBL" id="MT631503">
    <property type="protein sequence ID" value="QNO52193.1"/>
    <property type="molecule type" value="Genomic_DNA"/>
</dbReference>
<dbReference type="InterPro" id="IPR014277">
    <property type="entry name" value="Orc1/Cdc6_arc"/>
</dbReference>
<keyword evidence="2 5" id="KW-0235">DNA replication</keyword>
<keyword evidence="4 5" id="KW-0067">ATP-binding</keyword>
<dbReference type="FunFam" id="1.10.8.60:FF:000073">
    <property type="entry name" value="ORC1-type DNA replication protein"/>
    <property type="match status" value="1"/>
</dbReference>
<dbReference type="NCBIfam" id="TIGR02928">
    <property type="entry name" value="orc1/cdc6 family replication initiation protein"/>
    <property type="match status" value="1"/>
</dbReference>
<dbReference type="SUPFAM" id="SSF52540">
    <property type="entry name" value="P-loop containing nucleoside triphosphate hydrolases"/>
    <property type="match status" value="1"/>
</dbReference>
<dbReference type="GO" id="GO:0006260">
    <property type="term" value="P:DNA replication"/>
    <property type="evidence" value="ECO:0007669"/>
    <property type="project" value="UniProtKB-UniRule"/>
</dbReference>
<dbReference type="SMART" id="SM00382">
    <property type="entry name" value="AAA"/>
    <property type="match status" value="1"/>
</dbReference>
<dbReference type="InterPro" id="IPR036390">
    <property type="entry name" value="WH_DNA-bd_sf"/>
</dbReference>
<dbReference type="GO" id="GO:0005524">
    <property type="term" value="F:ATP binding"/>
    <property type="evidence" value="ECO:0007669"/>
    <property type="project" value="UniProtKB-UniRule"/>
</dbReference>
<evidence type="ECO:0000256" key="4">
    <source>
        <dbReference type="ARBA" id="ARBA00022840"/>
    </source>
</evidence>
<dbReference type="InterPro" id="IPR027417">
    <property type="entry name" value="P-loop_NTPase"/>
</dbReference>
<dbReference type="Gene3D" id="3.40.50.300">
    <property type="entry name" value="P-loop containing nucleotide triphosphate hydrolases"/>
    <property type="match status" value="1"/>
</dbReference>
<dbReference type="Pfam" id="PF09079">
    <property type="entry name" value="WHD_Cdc6"/>
    <property type="match status" value="1"/>
</dbReference>
<proteinExistence type="inferred from homology"/>
<dbReference type="Pfam" id="PF22703">
    <property type="entry name" value="Cdc6_lid"/>
    <property type="match status" value="1"/>
</dbReference>
<feature type="domain" description="AAA+ ATPase" evidence="6">
    <location>
        <begin position="52"/>
        <end position="208"/>
    </location>
</feature>
<dbReference type="FunFam" id="3.40.50.300:FF:000930">
    <property type="entry name" value="ORC1-type DNA replication protein"/>
    <property type="match status" value="1"/>
</dbReference>
<sequence length="405" mass="45223">MENLFDGLMGEGKIFTSREVLRPTYVPENLPHRKKQIIGLADTLSPALKGGTPSNIVIYGKTGTGKTATVKHVSKELEEMAGKRGSKCIMLYINCEVFDTQYRIFAYLARAFNQQIPMIGWPMDMMYSEFKTAVDTEDRCVIVVLDEVDRLAGKGEGALYNLSRINSELNHAKISMIGISNDLTFTELLDQRVRSSLGEEEIIFPPYNANQLQDILGERAEIAFNESALDDSVIPLCAAFAAQEHGDARRALDLLRVSGEIAERTGSERVTEEHVRLAGKKIEANRIVEVVKTLPLQSKIVLSGVLQLHREKNKSRFSSGEVYNMYRKLCGHLGMEALTQRRVTDLVSELDILGLINAAIVNRGRYGRTKEISLSVPVDSVQPVLFEDYKLKVISNIKVKAQMTL</sequence>
<reference evidence="8" key="1">
    <citation type="submission" date="2020-06" db="EMBL/GenBank/DDBJ databases">
        <title>Unique genomic features of the anaerobic methanotrophic archaea.</title>
        <authorList>
            <person name="Chadwick G.L."/>
            <person name="Skennerton C.T."/>
            <person name="Laso-Perez R."/>
            <person name="Leu A.O."/>
            <person name="Speth D.R."/>
            <person name="Yu H."/>
            <person name="Morgan-Lang C."/>
            <person name="Hatzenpichler R."/>
            <person name="Goudeau D."/>
            <person name="Malmstrom R."/>
            <person name="Brazelton W.J."/>
            <person name="Woyke T."/>
            <person name="Hallam S.J."/>
            <person name="Tyson G.W."/>
            <person name="Wegener G."/>
            <person name="Boetius A."/>
            <person name="Orphan V."/>
        </authorList>
    </citation>
    <scope>NUCLEOTIDE SEQUENCE</scope>
</reference>
<name>A0A7G9YW09_9EURY</name>
<feature type="binding site" evidence="5">
    <location>
        <position position="207"/>
    </location>
    <ligand>
        <name>ATP</name>
        <dbReference type="ChEBI" id="CHEBI:30616"/>
    </ligand>
</feature>
<evidence type="ECO:0000259" key="7">
    <source>
        <dbReference type="SMART" id="SM01074"/>
    </source>
</evidence>
<comment type="function">
    <text evidence="5">Involved in regulation of DNA replication.</text>
</comment>
<dbReference type="InterPro" id="IPR050311">
    <property type="entry name" value="ORC1/CDC6"/>
</dbReference>
<dbReference type="InterPro" id="IPR055237">
    <property type="entry name" value="Cdc6_lid"/>
</dbReference>
<dbReference type="Pfam" id="PF13401">
    <property type="entry name" value="AAA_22"/>
    <property type="match status" value="1"/>
</dbReference>
<dbReference type="PANTHER" id="PTHR10763:SF22">
    <property type="entry name" value="ORC1-TYPE DNA REPLICATION PROTEIN"/>
    <property type="match status" value="1"/>
</dbReference>
<dbReference type="GO" id="GO:0016887">
    <property type="term" value="F:ATP hydrolysis activity"/>
    <property type="evidence" value="ECO:0007669"/>
    <property type="project" value="InterPro"/>
</dbReference>
<evidence type="ECO:0000256" key="5">
    <source>
        <dbReference type="HAMAP-Rule" id="MF_01407"/>
    </source>
</evidence>
<gene>
    <name evidence="8" type="primary">cdc6</name>
    <name evidence="8" type="ORF">LFOEMHHC_00019</name>
</gene>
<evidence type="ECO:0000256" key="2">
    <source>
        <dbReference type="ARBA" id="ARBA00022705"/>
    </source>
</evidence>
<dbReference type="Gene3D" id="1.10.8.60">
    <property type="match status" value="1"/>
</dbReference>
<feature type="domain" description="Cdc6 C-terminal" evidence="7">
    <location>
        <begin position="301"/>
        <end position="385"/>
    </location>
</feature>
<feature type="binding site" evidence="5">
    <location>
        <begin position="64"/>
        <end position="68"/>
    </location>
    <ligand>
        <name>ATP</name>
        <dbReference type="ChEBI" id="CHEBI:30616"/>
    </ligand>
</feature>
<organism evidence="8">
    <name type="scientific">Candidatus Methanophagaceae archaeon ANME-1 ERB6</name>
    <dbReference type="NCBI Taxonomy" id="2759912"/>
    <lineage>
        <taxon>Archaea</taxon>
        <taxon>Methanobacteriati</taxon>
        <taxon>Methanobacteriota</taxon>
        <taxon>Stenosarchaea group</taxon>
        <taxon>Methanomicrobia</taxon>
        <taxon>Candidatus Methanophagales</taxon>
        <taxon>Candidatus Methanophagaceae</taxon>
    </lineage>
</organism>
<dbReference type="HAMAP" id="MF_01407">
    <property type="entry name" value="ORC1_type_DNA_replic_protein"/>
    <property type="match status" value="1"/>
</dbReference>
<dbReference type="PANTHER" id="PTHR10763">
    <property type="entry name" value="CELL DIVISION CONTROL PROTEIN 6-RELATED"/>
    <property type="match status" value="1"/>
</dbReference>
<dbReference type="InterPro" id="IPR015163">
    <property type="entry name" value="Cdc6_C"/>
</dbReference>
<dbReference type="SMART" id="SM01074">
    <property type="entry name" value="Cdc6_C"/>
    <property type="match status" value="1"/>
</dbReference>
<evidence type="ECO:0000313" key="8">
    <source>
        <dbReference type="EMBL" id="QNO52193.1"/>
    </source>
</evidence>
<dbReference type="NCBIfam" id="NF001625">
    <property type="entry name" value="PRK00411.1-3"/>
    <property type="match status" value="1"/>
</dbReference>
<dbReference type="CDD" id="cd08768">
    <property type="entry name" value="Cdc6_C"/>
    <property type="match status" value="1"/>
</dbReference>
<evidence type="ECO:0000259" key="6">
    <source>
        <dbReference type="SMART" id="SM00382"/>
    </source>
</evidence>
<dbReference type="InterPro" id="IPR049945">
    <property type="entry name" value="AAA_22"/>
</dbReference>
<dbReference type="Gene3D" id="1.10.10.10">
    <property type="entry name" value="Winged helix-like DNA-binding domain superfamily/Winged helix DNA-binding domain"/>
    <property type="match status" value="1"/>
</dbReference>
<evidence type="ECO:0000256" key="3">
    <source>
        <dbReference type="ARBA" id="ARBA00022741"/>
    </source>
</evidence>
<dbReference type="CDD" id="cd00009">
    <property type="entry name" value="AAA"/>
    <property type="match status" value="1"/>
</dbReference>
<dbReference type="InterPro" id="IPR003593">
    <property type="entry name" value="AAA+_ATPase"/>
</dbReference>
<protein>
    <recommendedName>
        <fullName evidence="5">ORC1-type DNA replication protein</fullName>
    </recommendedName>
</protein>
<evidence type="ECO:0000256" key="1">
    <source>
        <dbReference type="ARBA" id="ARBA00006184"/>
    </source>
</evidence>